<protein>
    <submittedName>
        <fullName evidence="3">Uncharacterized protein</fullName>
    </submittedName>
</protein>
<dbReference type="AlphaFoldDB" id="A0A8T3V364"/>
<evidence type="ECO:0000256" key="2">
    <source>
        <dbReference type="SAM" id="Phobius"/>
    </source>
</evidence>
<keyword evidence="2" id="KW-0472">Membrane</keyword>
<dbReference type="RefSeq" id="WP_303738085.1">
    <property type="nucleotide sequence ID" value="NZ_SUTK01000002.1"/>
</dbReference>
<proteinExistence type="predicted"/>
<evidence type="ECO:0000313" key="4">
    <source>
        <dbReference type="Proteomes" id="UP000783037"/>
    </source>
</evidence>
<keyword evidence="2" id="KW-1133">Transmembrane helix</keyword>
<feature type="compositionally biased region" description="Gly residues" evidence="1">
    <location>
        <begin position="855"/>
        <end position="869"/>
    </location>
</feature>
<reference evidence="3" key="1">
    <citation type="submission" date="2019-04" db="EMBL/GenBank/DDBJ databases">
        <title>Evolution of Biomass-Degrading Anaerobic Consortia Revealed by Metagenomics.</title>
        <authorList>
            <person name="Peng X."/>
        </authorList>
    </citation>
    <scope>NUCLEOTIDE SEQUENCE</scope>
    <source>
        <strain evidence="3">SIG18</strain>
    </source>
</reference>
<accession>A0A8T3V364</accession>
<comment type="caution">
    <text evidence="3">The sequence shown here is derived from an EMBL/GenBank/DDBJ whole genome shotgun (WGS) entry which is preliminary data.</text>
</comment>
<dbReference type="EMBL" id="SUTK01000002">
    <property type="protein sequence ID" value="MBE6500962.1"/>
    <property type="molecule type" value="Genomic_DNA"/>
</dbReference>
<feature type="transmembrane region" description="Helical" evidence="2">
    <location>
        <begin position="928"/>
        <end position="947"/>
    </location>
</feature>
<gene>
    <name evidence="3" type="ORF">E7Z79_00810</name>
</gene>
<dbReference type="Proteomes" id="UP000783037">
    <property type="component" value="Unassembled WGS sequence"/>
</dbReference>
<name>A0A8T3V364_9EURY</name>
<feature type="region of interest" description="Disordered" evidence="1">
    <location>
        <begin position="835"/>
        <end position="878"/>
    </location>
</feature>
<evidence type="ECO:0000256" key="1">
    <source>
        <dbReference type="SAM" id="MobiDB-lite"/>
    </source>
</evidence>
<keyword evidence="2" id="KW-0812">Transmembrane</keyword>
<organism evidence="3 4">
    <name type="scientific">Methanobrevibacter thaueri</name>
    <dbReference type="NCBI Taxonomy" id="190975"/>
    <lineage>
        <taxon>Archaea</taxon>
        <taxon>Methanobacteriati</taxon>
        <taxon>Methanobacteriota</taxon>
        <taxon>Methanomada group</taxon>
        <taxon>Methanobacteria</taxon>
        <taxon>Methanobacteriales</taxon>
        <taxon>Methanobacteriaceae</taxon>
        <taxon>Methanobrevibacter</taxon>
    </lineage>
</organism>
<evidence type="ECO:0000313" key="3">
    <source>
        <dbReference type="EMBL" id="MBE6500962.1"/>
    </source>
</evidence>
<sequence>MKKLLLIVLIFLLMGAVCAHDDANGTAGSVLGDTEYTSSIDDDGKTLEVGEGDYIPIGVDVDQSYSLNVYMDRKESTINEDMNNVSHDRIDIPTSVVSGDDEVPLGLGRHSIIYEFKFTNTTSVYRPNAFVSDSVVYFDFEFIRTTKNPQNATYRFTSQFNIIKGNEPISQTLDLGDVNITRSDSLSFALRGLNFVSVDVYLDGEFFDSFETDENPFEDEIDTTKLAIGSYNLVFIVETGKVRGEYTVEADGSKSTVSIKFDKSLITTAQNKYITTINATLNVCEIPDLNEIYVDAPPVEVTYTRSVPIRFGGDDAGNLTVYIDGEKVYDSSILLTWENTLYIPTKDSNGNYFDKGVHDLTFEFTFSDKYATFKPEVTEYNNALTFDFLDSQATSSFVNDKYVIRSNLTITDNAAQFIPITSDASVTIVHTDDIKLKIDDLQGIYNLTVFVDDVEIFDEYTGLNEIGVKTFLARSSIEEVNERDIKVGTHTLRFEFQALYECDVDVEFKNGVLNFKFTQKDSTVHNDGIRYQFNTTLKVTEKQKTVHIVGVRNHTYFDDTEFIVMMNLYEINDDDDDDDDDDDEPLPVGTQDVGIIVSDDNGVVYTGDYLMNVYDVREWNYEFENEMLSKAGTYTMKIINLADNTYDTARFTVKKADRSFNRKYSSNDFSVLFTLDFSSCRSDLNSPCTIELDGQKKTINVKKGSSGSKREVLFDDVDPGTYTATFTLKGNEIYNDAVLKSKVTVKKEDPTVRYHTTGSNSLVVEIDIGKSKTGADLTVSAGGLVKKFNVDRNTERLTVDLSELGSGTYDVDIDFAGNARYNSKTLKGAIEITHQPEPQVPHNDPQTDEERNNAGDGGGNDDGGTGTGTGNANVAGSGNGTYNGQISFNGKGFDGNLGTQGSGSGNGEGPKGYEITENAVKKIDDNSYVFLIIIIAAIAIWILGFIYERRDNDEEEY</sequence>